<name>A0A0B1ZAF3_9PSED</name>
<reference evidence="5" key="1">
    <citation type="submission" date="2015-03" db="EMBL/GenBank/DDBJ databases">
        <title>Pseudomonas frederiksbergensis hydrocarbon degrader.</title>
        <authorList>
            <person name="Brown L.M."/>
            <person name="Ruiz O.N."/>
            <person name="Mueller S."/>
            <person name="Gunasekera T.S."/>
        </authorList>
    </citation>
    <scope>NUCLEOTIDE SEQUENCE [LARGE SCALE GENOMIC DNA]</scope>
    <source>
        <strain evidence="5">SI8</strain>
    </source>
</reference>
<sequence>MSTHEENTRPDAAPRRRLSHFDRHRQLLEVAWRMVREEGSEALTLARLADQAGVTKPIVYNHFITRSGLLAALYQDFDVRQTALMEAAIDASEPDLQSRAQVTADSFVECVLLQGREIPGVIAALSGSPELERMKRECERSFLEKCRSVLEPFAGTGHLSQASLRAMLGAAEALSDAAANGEISAQEAKRELFVIIVAMVERAAGKASS</sequence>
<dbReference type="Proteomes" id="UP000030949">
    <property type="component" value="Unassembled WGS sequence"/>
</dbReference>
<evidence type="ECO:0000256" key="1">
    <source>
        <dbReference type="ARBA" id="ARBA00023125"/>
    </source>
</evidence>
<evidence type="ECO:0000313" key="4">
    <source>
        <dbReference type="EMBL" id="KHK66333.1"/>
    </source>
</evidence>
<dbReference type="SUPFAM" id="SSF46689">
    <property type="entry name" value="Homeodomain-like"/>
    <property type="match status" value="1"/>
</dbReference>
<evidence type="ECO:0000313" key="5">
    <source>
        <dbReference type="Proteomes" id="UP000030949"/>
    </source>
</evidence>
<protein>
    <submittedName>
        <fullName evidence="4">TetR family transcriptional regulator</fullName>
    </submittedName>
</protein>
<dbReference type="PRINTS" id="PR00455">
    <property type="entry name" value="HTHTETR"/>
</dbReference>
<dbReference type="InterPro" id="IPR050109">
    <property type="entry name" value="HTH-type_TetR-like_transc_reg"/>
</dbReference>
<accession>A0A0B1ZAF3</accession>
<dbReference type="OrthoDB" id="70491at2"/>
<dbReference type="GO" id="GO:0003700">
    <property type="term" value="F:DNA-binding transcription factor activity"/>
    <property type="evidence" value="ECO:0007669"/>
    <property type="project" value="TreeGrafter"/>
</dbReference>
<feature type="domain" description="HTH tetR-type" evidence="3">
    <location>
        <begin position="21"/>
        <end position="81"/>
    </location>
</feature>
<dbReference type="PROSITE" id="PS50977">
    <property type="entry name" value="HTH_TETR_2"/>
    <property type="match status" value="1"/>
</dbReference>
<organism evidence="4 5">
    <name type="scientific">Pseudomonas frederiksbergensis</name>
    <dbReference type="NCBI Taxonomy" id="104087"/>
    <lineage>
        <taxon>Bacteria</taxon>
        <taxon>Pseudomonadati</taxon>
        <taxon>Pseudomonadota</taxon>
        <taxon>Gammaproteobacteria</taxon>
        <taxon>Pseudomonadales</taxon>
        <taxon>Pseudomonadaceae</taxon>
        <taxon>Pseudomonas</taxon>
    </lineage>
</organism>
<dbReference type="InterPro" id="IPR001647">
    <property type="entry name" value="HTH_TetR"/>
</dbReference>
<dbReference type="GO" id="GO:0000976">
    <property type="term" value="F:transcription cis-regulatory region binding"/>
    <property type="evidence" value="ECO:0007669"/>
    <property type="project" value="TreeGrafter"/>
</dbReference>
<dbReference type="Pfam" id="PF00440">
    <property type="entry name" value="TetR_N"/>
    <property type="match status" value="1"/>
</dbReference>
<proteinExistence type="predicted"/>
<evidence type="ECO:0000259" key="3">
    <source>
        <dbReference type="PROSITE" id="PS50977"/>
    </source>
</evidence>
<dbReference type="EMBL" id="JQGJ01000001">
    <property type="protein sequence ID" value="KHK66333.1"/>
    <property type="molecule type" value="Genomic_DNA"/>
</dbReference>
<comment type="caution">
    <text evidence="4">The sequence shown here is derived from an EMBL/GenBank/DDBJ whole genome shotgun (WGS) entry which is preliminary data.</text>
</comment>
<dbReference type="PANTHER" id="PTHR30055">
    <property type="entry name" value="HTH-TYPE TRANSCRIPTIONAL REGULATOR RUTR"/>
    <property type="match status" value="1"/>
</dbReference>
<gene>
    <name evidence="4" type="ORF">JZ00_00435</name>
</gene>
<evidence type="ECO:0000256" key="2">
    <source>
        <dbReference type="PROSITE-ProRule" id="PRU00335"/>
    </source>
</evidence>
<keyword evidence="1 2" id="KW-0238">DNA-binding</keyword>
<dbReference type="PANTHER" id="PTHR30055:SF223">
    <property type="entry name" value="HTH-TYPE TRANSCRIPTIONAL REGULATOR UIDR"/>
    <property type="match status" value="1"/>
</dbReference>
<dbReference type="RefSeq" id="WP_039588387.1">
    <property type="nucleotide sequence ID" value="NZ_JQGJ02000002.1"/>
</dbReference>
<dbReference type="AlphaFoldDB" id="A0A0B1ZAF3"/>
<dbReference type="Gene3D" id="1.10.357.10">
    <property type="entry name" value="Tetracycline Repressor, domain 2"/>
    <property type="match status" value="1"/>
</dbReference>
<dbReference type="InterPro" id="IPR009057">
    <property type="entry name" value="Homeodomain-like_sf"/>
</dbReference>
<feature type="DNA-binding region" description="H-T-H motif" evidence="2">
    <location>
        <begin position="44"/>
        <end position="63"/>
    </location>
</feature>